<comment type="similarity">
    <text evidence="2">Belongs to the RNase H family.</text>
</comment>
<protein>
    <recommendedName>
        <fullName evidence="3">ribonuclease H</fullName>
        <ecNumber evidence="3">3.1.26.4</ecNumber>
    </recommendedName>
</protein>
<dbReference type="CDD" id="cd13934">
    <property type="entry name" value="RNase_H_Dikarya_like"/>
    <property type="match status" value="1"/>
</dbReference>
<dbReference type="InterPro" id="IPR036397">
    <property type="entry name" value="RNaseH_sf"/>
</dbReference>
<name>A0ABR3W3N3_9PEZI</name>
<evidence type="ECO:0000256" key="2">
    <source>
        <dbReference type="ARBA" id="ARBA00005300"/>
    </source>
</evidence>
<dbReference type="EC" id="3.1.26.4" evidence="3"/>
<dbReference type="Gene3D" id="3.30.420.10">
    <property type="entry name" value="Ribonuclease H-like superfamily/Ribonuclease H"/>
    <property type="match status" value="1"/>
</dbReference>
<sequence>MPLGWYLAQGLYPLEPASSDDEEGPCTLPNGRTVCGPHGLVVCGKCCTDYSFMDEVDGSDGEDDEDEDDDEDDEYGDWGHGHRLGYLESPSVSLFGMASVPRPAPTRFGGGTSRETGQVLPTKYSPRRPVHPMELFPNQRNSMGFGRFIHSCDPSSFLVFTDGACLNNGQQNPRAGWAFVFGMRGGQPIVASGRLEKKGPFGDDGAQTSNRAELRAVIAALRFRYWPGEASGAGGHRFFTTLTIATDSEYVVEGCTTWVANWIRRDWKTAGNTNVKNKDLWQSLLGEVESLAAGGLSVRFWRIPREWNEMADEAAKRAAASNDVADQWRDVLGTMC</sequence>
<evidence type="ECO:0000313" key="11">
    <source>
        <dbReference type="Proteomes" id="UP001586593"/>
    </source>
</evidence>
<dbReference type="SUPFAM" id="SSF53098">
    <property type="entry name" value="Ribonuclease H-like"/>
    <property type="match status" value="1"/>
</dbReference>
<evidence type="ECO:0000256" key="5">
    <source>
        <dbReference type="ARBA" id="ARBA00022723"/>
    </source>
</evidence>
<dbReference type="Pfam" id="PF00075">
    <property type="entry name" value="RNase_H"/>
    <property type="match status" value="1"/>
</dbReference>
<evidence type="ECO:0000313" key="10">
    <source>
        <dbReference type="EMBL" id="KAL1852110.1"/>
    </source>
</evidence>
<dbReference type="InterPro" id="IPR050092">
    <property type="entry name" value="RNase_H"/>
</dbReference>
<keyword evidence="5" id="KW-0479">Metal-binding</keyword>
<evidence type="ECO:0000256" key="4">
    <source>
        <dbReference type="ARBA" id="ARBA00022722"/>
    </source>
</evidence>
<feature type="domain" description="RNase H type-1" evidence="9">
    <location>
        <begin position="153"/>
        <end position="320"/>
    </location>
</feature>
<evidence type="ECO:0000256" key="3">
    <source>
        <dbReference type="ARBA" id="ARBA00012180"/>
    </source>
</evidence>
<dbReference type="InterPro" id="IPR002156">
    <property type="entry name" value="RNaseH_domain"/>
</dbReference>
<dbReference type="PROSITE" id="PS50879">
    <property type="entry name" value="RNASE_H_1"/>
    <property type="match status" value="1"/>
</dbReference>
<comment type="catalytic activity">
    <reaction evidence="1">
        <text>Endonucleolytic cleavage to 5'-phosphomonoester.</text>
        <dbReference type="EC" id="3.1.26.4"/>
    </reaction>
</comment>
<accession>A0ABR3W3N3</accession>
<evidence type="ECO:0000256" key="6">
    <source>
        <dbReference type="ARBA" id="ARBA00022759"/>
    </source>
</evidence>
<feature type="region of interest" description="Disordered" evidence="8">
    <location>
        <begin position="103"/>
        <end position="130"/>
    </location>
</feature>
<keyword evidence="6" id="KW-0255">Endonuclease</keyword>
<evidence type="ECO:0000256" key="7">
    <source>
        <dbReference type="ARBA" id="ARBA00022801"/>
    </source>
</evidence>
<dbReference type="InterPro" id="IPR012337">
    <property type="entry name" value="RNaseH-like_sf"/>
</dbReference>
<keyword evidence="7" id="KW-0378">Hydrolase</keyword>
<proteinExistence type="inferred from homology"/>
<keyword evidence="4" id="KW-0540">Nuclease</keyword>
<gene>
    <name evidence="10" type="ORF">VTK73DRAFT_9279</name>
</gene>
<dbReference type="EMBL" id="JAZHXJ010000753">
    <property type="protein sequence ID" value="KAL1852110.1"/>
    <property type="molecule type" value="Genomic_DNA"/>
</dbReference>
<dbReference type="PANTHER" id="PTHR10642">
    <property type="entry name" value="RIBONUCLEASE H1"/>
    <property type="match status" value="1"/>
</dbReference>
<evidence type="ECO:0000256" key="1">
    <source>
        <dbReference type="ARBA" id="ARBA00000077"/>
    </source>
</evidence>
<keyword evidence="11" id="KW-1185">Reference proteome</keyword>
<feature type="region of interest" description="Disordered" evidence="8">
    <location>
        <begin position="57"/>
        <end position="80"/>
    </location>
</feature>
<dbReference type="Proteomes" id="UP001586593">
    <property type="component" value="Unassembled WGS sequence"/>
</dbReference>
<comment type="caution">
    <text evidence="10">The sequence shown here is derived from an EMBL/GenBank/DDBJ whole genome shotgun (WGS) entry which is preliminary data.</text>
</comment>
<organism evidence="10 11">
    <name type="scientific">Phialemonium thermophilum</name>
    <dbReference type="NCBI Taxonomy" id="223376"/>
    <lineage>
        <taxon>Eukaryota</taxon>
        <taxon>Fungi</taxon>
        <taxon>Dikarya</taxon>
        <taxon>Ascomycota</taxon>
        <taxon>Pezizomycotina</taxon>
        <taxon>Sordariomycetes</taxon>
        <taxon>Sordariomycetidae</taxon>
        <taxon>Cephalothecales</taxon>
        <taxon>Cephalothecaceae</taxon>
        <taxon>Phialemonium</taxon>
    </lineage>
</organism>
<evidence type="ECO:0000256" key="8">
    <source>
        <dbReference type="SAM" id="MobiDB-lite"/>
    </source>
</evidence>
<dbReference type="PANTHER" id="PTHR10642:SF26">
    <property type="entry name" value="RIBONUCLEASE H1"/>
    <property type="match status" value="1"/>
</dbReference>
<reference evidence="10 11" key="1">
    <citation type="journal article" date="2024" name="Commun. Biol.">
        <title>Comparative genomic analysis of thermophilic fungi reveals convergent evolutionary adaptations and gene losses.</title>
        <authorList>
            <person name="Steindorff A.S."/>
            <person name="Aguilar-Pontes M.V."/>
            <person name="Robinson A.J."/>
            <person name="Andreopoulos B."/>
            <person name="LaButti K."/>
            <person name="Kuo A."/>
            <person name="Mondo S."/>
            <person name="Riley R."/>
            <person name="Otillar R."/>
            <person name="Haridas S."/>
            <person name="Lipzen A."/>
            <person name="Grimwood J."/>
            <person name="Schmutz J."/>
            <person name="Clum A."/>
            <person name="Reid I.D."/>
            <person name="Moisan M.C."/>
            <person name="Butler G."/>
            <person name="Nguyen T.T.M."/>
            <person name="Dewar K."/>
            <person name="Conant G."/>
            <person name="Drula E."/>
            <person name="Henrissat B."/>
            <person name="Hansel C."/>
            <person name="Singer S."/>
            <person name="Hutchinson M.I."/>
            <person name="de Vries R.P."/>
            <person name="Natvig D.O."/>
            <person name="Powell A.J."/>
            <person name="Tsang A."/>
            <person name="Grigoriev I.V."/>
        </authorList>
    </citation>
    <scope>NUCLEOTIDE SEQUENCE [LARGE SCALE GENOMIC DNA]</scope>
    <source>
        <strain evidence="10 11">ATCC 24622</strain>
    </source>
</reference>
<evidence type="ECO:0000259" key="9">
    <source>
        <dbReference type="PROSITE" id="PS50879"/>
    </source>
</evidence>
<feature type="compositionally biased region" description="Acidic residues" evidence="8">
    <location>
        <begin position="57"/>
        <end position="76"/>
    </location>
</feature>